<dbReference type="GO" id="GO:0043793">
    <property type="term" value="F:beta-ribofuranosylaminobenzene 5'-phosphate synthase activity"/>
    <property type="evidence" value="ECO:0007669"/>
    <property type="project" value="UniProtKB-EC"/>
</dbReference>
<comment type="function">
    <text evidence="5">Catalyzes the condensation of 4-aminobenzoate (pABA) with 5-phospho-alpha-D-ribose 1-diphosphate (PRPP) to produce beta-ribofuranosylaminobenzene 5'-phosphate (beta-RFA-P).</text>
</comment>
<reference evidence="9" key="1">
    <citation type="submission" date="2019-01" db="EMBL/GenBank/DDBJ databases">
        <title>Anaerobic oxidation of ethane by archaea from a marine hydrocarbon seep.</title>
        <authorList>
            <person name="Musat F."/>
        </authorList>
    </citation>
    <scope>NUCLEOTIDE SEQUENCE [LARGE SCALE GENOMIC DNA]</scope>
</reference>
<dbReference type="GO" id="GO:0005524">
    <property type="term" value="F:ATP binding"/>
    <property type="evidence" value="ECO:0007669"/>
    <property type="project" value="UniProtKB-UniRule"/>
</dbReference>
<feature type="domain" description="GHMP kinase C-terminal" evidence="7">
    <location>
        <begin position="240"/>
        <end position="317"/>
    </location>
</feature>
<name>A0A8B3S3I3_9EURY</name>
<dbReference type="Pfam" id="PF00288">
    <property type="entry name" value="GHMP_kinases_N"/>
    <property type="match status" value="1"/>
</dbReference>
<evidence type="ECO:0000259" key="7">
    <source>
        <dbReference type="Pfam" id="PF08544"/>
    </source>
</evidence>
<keyword evidence="1" id="KW-0028">Amino-acid biosynthesis</keyword>
<dbReference type="Pfam" id="PF08544">
    <property type="entry name" value="GHMP_kinases_C"/>
    <property type="match status" value="1"/>
</dbReference>
<dbReference type="InterPro" id="IPR013750">
    <property type="entry name" value="GHMP_kinase_C_dom"/>
</dbReference>
<keyword evidence="3" id="KW-0547">Nucleotide-binding</keyword>
<dbReference type="EMBL" id="RPGO01000024">
    <property type="protein sequence ID" value="RZB30962.1"/>
    <property type="molecule type" value="Genomic_DNA"/>
</dbReference>
<dbReference type="NCBIfam" id="TIGR00144">
    <property type="entry name" value="beta_RFAP_syn"/>
    <property type="match status" value="1"/>
</dbReference>
<evidence type="ECO:0000313" key="8">
    <source>
        <dbReference type="EMBL" id="RZB30962.1"/>
    </source>
</evidence>
<dbReference type="InterPro" id="IPR036554">
    <property type="entry name" value="GHMP_kinase_C_sf"/>
</dbReference>
<sequence length="339" mass="36956">MKRLNHWFFRWCHNLLVLNQIIKKNRMIRVTTSSRIHLALIDLNASLGRVDGGIGISLEEPNICIRAELSDSTVITGDRILAERMKAAVRAVHPGATPRIHIEEFYPSHAGLGSGTQAALAAGMAVNKLYNLKLDVVEIGRMVGRGGTSGIGIAAFENGGFILDGGHNFSDKKAFSPSSISRADPPPVLAQYEFPDWDIVLAIPDVKGASSKREVDLFNKICPIPLGEVQTLSHIILMKMLPAVIEKDFKAFVDAIGRIQHIGFKKHEIIQQIDEVKKLMNIMSEVGGEGVGLSSFGPTIYAVTKTPDEVKKAAEEFLNQTIGGKVIITHACNHGALLR</sequence>
<evidence type="ECO:0000256" key="4">
    <source>
        <dbReference type="ARBA" id="ARBA00022840"/>
    </source>
</evidence>
<dbReference type="Gene3D" id="3.30.70.890">
    <property type="entry name" value="GHMP kinase, C-terminal domain"/>
    <property type="match status" value="1"/>
</dbReference>
<comment type="pathway">
    <text evidence="5">Cofactor biosynthesis; 5,6,7,8-tetrahydromethanopterin biosynthesis.</text>
</comment>
<evidence type="ECO:0000259" key="6">
    <source>
        <dbReference type="Pfam" id="PF00288"/>
    </source>
</evidence>
<comment type="caution">
    <text evidence="8">The sequence shown here is derived from an EMBL/GenBank/DDBJ whole genome shotgun (WGS) entry which is preliminary data.</text>
</comment>
<evidence type="ECO:0000313" key="9">
    <source>
        <dbReference type="Proteomes" id="UP000291831"/>
    </source>
</evidence>
<comment type="catalytic activity">
    <reaction evidence="5">
        <text>5-phospho-alpha-D-ribose 1-diphosphate + 4-hydroxybenzoate + H(+) = 4-(beta-D-ribofuranosyl)phenol 5'-phosphate + CO2 + diphosphate</text>
        <dbReference type="Rhea" id="RHEA:48556"/>
        <dbReference type="ChEBI" id="CHEBI:15378"/>
        <dbReference type="ChEBI" id="CHEBI:16526"/>
        <dbReference type="ChEBI" id="CHEBI:17879"/>
        <dbReference type="ChEBI" id="CHEBI:33019"/>
        <dbReference type="ChEBI" id="CHEBI:58017"/>
        <dbReference type="ChEBI" id="CHEBI:82767"/>
        <dbReference type="EC" id="2.4.2.54"/>
    </reaction>
</comment>
<evidence type="ECO:0000256" key="1">
    <source>
        <dbReference type="ARBA" id="ARBA00022605"/>
    </source>
</evidence>
<organism evidence="8 9">
    <name type="scientific">Candidatus Argoarchaeum ethanivorans</name>
    <dbReference type="NCBI Taxonomy" id="2608793"/>
    <lineage>
        <taxon>Archaea</taxon>
        <taxon>Methanobacteriati</taxon>
        <taxon>Methanobacteriota</taxon>
        <taxon>Stenosarchaea group</taxon>
        <taxon>Methanomicrobia</taxon>
        <taxon>Methanosarcinales</taxon>
        <taxon>Methanosarcinales incertae sedis</taxon>
        <taxon>GOM Arc I cluster</taxon>
        <taxon>Candidatus Argoarchaeum</taxon>
    </lineage>
</organism>
<dbReference type="Proteomes" id="UP000291831">
    <property type="component" value="Unassembled WGS sequence"/>
</dbReference>
<evidence type="ECO:0000256" key="2">
    <source>
        <dbReference type="ARBA" id="ARBA00022679"/>
    </source>
</evidence>
<dbReference type="Gene3D" id="3.30.230.10">
    <property type="match status" value="1"/>
</dbReference>
<keyword evidence="4" id="KW-0067">ATP-binding</keyword>
<comment type="subunit">
    <text evidence="5">Homodimer.</text>
</comment>
<dbReference type="InterPro" id="IPR004422">
    <property type="entry name" value="RFAP_synthase"/>
</dbReference>
<dbReference type="EC" id="2.4.2.54" evidence="5"/>
<dbReference type="InterPro" id="IPR053442">
    <property type="entry name" value="Beta-RFA-P_synthase"/>
</dbReference>
<dbReference type="InterPro" id="IPR014721">
    <property type="entry name" value="Ribsml_uS5_D2-typ_fold_subgr"/>
</dbReference>
<evidence type="ECO:0000256" key="5">
    <source>
        <dbReference type="PIRNR" id="PIRNR004884"/>
    </source>
</evidence>
<protein>
    <recommendedName>
        <fullName evidence="5">Beta-ribofuranosylaminobenzene 5'-phosphate synthase</fullName>
        <shortName evidence="5">Beta-RFA-P synthase</shortName>
        <ecNumber evidence="5">2.4.2.54</ecNumber>
    </recommendedName>
</protein>
<dbReference type="InterPro" id="IPR020568">
    <property type="entry name" value="Ribosomal_Su5_D2-typ_SF"/>
</dbReference>
<keyword evidence="2 5" id="KW-0808">Transferase</keyword>
<proteinExistence type="inferred from homology"/>
<feature type="domain" description="GHMP kinase N-terminal" evidence="6">
    <location>
        <begin position="88"/>
        <end position="160"/>
    </location>
</feature>
<dbReference type="NCBIfam" id="NF040726">
    <property type="entry name" value="BetaRFA-P_synth"/>
    <property type="match status" value="1"/>
</dbReference>
<dbReference type="PANTHER" id="PTHR20861">
    <property type="entry name" value="HOMOSERINE/4-DIPHOSPHOCYTIDYL-2-C-METHYL-D-ERYTHRITOL KINASE"/>
    <property type="match status" value="1"/>
</dbReference>
<dbReference type="UniPathway" id="UPA00065"/>
<evidence type="ECO:0000256" key="3">
    <source>
        <dbReference type="ARBA" id="ARBA00022741"/>
    </source>
</evidence>
<dbReference type="AlphaFoldDB" id="A0A8B3S3I3"/>
<dbReference type="InterPro" id="IPR006204">
    <property type="entry name" value="GHMP_kinase_N_dom"/>
</dbReference>
<dbReference type="PIRSF" id="PIRSF004884">
    <property type="entry name" value="Sugar_kin_arch"/>
    <property type="match status" value="1"/>
</dbReference>
<dbReference type="GO" id="GO:0008652">
    <property type="term" value="P:amino acid biosynthetic process"/>
    <property type="evidence" value="ECO:0007669"/>
    <property type="project" value="UniProtKB-KW"/>
</dbReference>
<gene>
    <name evidence="8" type="ORF">AEth_00916</name>
</gene>
<keyword evidence="5 8" id="KW-0328">Glycosyltransferase</keyword>
<dbReference type="SUPFAM" id="SSF54211">
    <property type="entry name" value="Ribosomal protein S5 domain 2-like"/>
    <property type="match status" value="1"/>
</dbReference>
<dbReference type="PANTHER" id="PTHR20861:SF6">
    <property type="entry name" value="BETA-RIBOFURANOSYLPHENOL 5'-PHOSPHATE SYNTHASE"/>
    <property type="match status" value="1"/>
</dbReference>
<comment type="similarity">
    <text evidence="5">Belongs to the beta-RFA-P synthase family.</text>
</comment>
<accession>A0A8B3S3I3</accession>